<accession>A0AAQ4E8P9</accession>
<evidence type="ECO:0000313" key="1">
    <source>
        <dbReference type="EMBL" id="KAK8771044.1"/>
    </source>
</evidence>
<dbReference type="EMBL" id="JARKHS020020207">
    <property type="protein sequence ID" value="KAK8771044.1"/>
    <property type="molecule type" value="Genomic_DNA"/>
</dbReference>
<proteinExistence type="predicted"/>
<dbReference type="GO" id="GO:0004222">
    <property type="term" value="F:metalloendopeptidase activity"/>
    <property type="evidence" value="ECO:0007669"/>
    <property type="project" value="InterPro"/>
</dbReference>
<evidence type="ECO:0000313" key="2">
    <source>
        <dbReference type="Proteomes" id="UP001321473"/>
    </source>
</evidence>
<comment type="caution">
    <text evidence="1">The sequence shown here is derived from an EMBL/GenBank/DDBJ whole genome shotgun (WGS) entry which is preliminary data.</text>
</comment>
<dbReference type="InterPro" id="IPR042089">
    <property type="entry name" value="Peptidase_M13_dom_2"/>
</dbReference>
<dbReference type="AlphaFoldDB" id="A0AAQ4E8P9"/>
<protein>
    <submittedName>
        <fullName evidence="1">Uncharacterized protein</fullName>
    </submittedName>
</protein>
<dbReference type="Gene3D" id="3.40.390.10">
    <property type="entry name" value="Collagenase (Catalytic Domain)"/>
    <property type="match status" value="2"/>
</dbReference>
<dbReference type="Proteomes" id="UP001321473">
    <property type="component" value="Unassembled WGS sequence"/>
</dbReference>
<reference evidence="1 2" key="1">
    <citation type="journal article" date="2023" name="Arcadia Sci">
        <title>De novo assembly of a long-read Amblyomma americanum tick genome.</title>
        <authorList>
            <person name="Chou S."/>
            <person name="Poskanzer K.E."/>
            <person name="Rollins M."/>
            <person name="Thuy-Boun P.S."/>
        </authorList>
    </citation>
    <scope>NUCLEOTIDE SEQUENCE [LARGE SCALE GENOMIC DNA]</scope>
    <source>
        <strain evidence="1">F_SG_1</strain>
        <tissue evidence="1">Salivary glands</tissue>
    </source>
</reference>
<gene>
    <name evidence="1" type="ORF">V5799_025714</name>
</gene>
<dbReference type="SUPFAM" id="SSF55486">
    <property type="entry name" value="Metalloproteases ('zincins'), catalytic domain"/>
    <property type="match status" value="1"/>
</dbReference>
<organism evidence="1 2">
    <name type="scientific">Amblyomma americanum</name>
    <name type="common">Lone star tick</name>
    <dbReference type="NCBI Taxonomy" id="6943"/>
    <lineage>
        <taxon>Eukaryota</taxon>
        <taxon>Metazoa</taxon>
        <taxon>Ecdysozoa</taxon>
        <taxon>Arthropoda</taxon>
        <taxon>Chelicerata</taxon>
        <taxon>Arachnida</taxon>
        <taxon>Acari</taxon>
        <taxon>Parasitiformes</taxon>
        <taxon>Ixodida</taxon>
        <taxon>Ixodoidea</taxon>
        <taxon>Ixodidae</taxon>
        <taxon>Amblyomminae</taxon>
        <taxon>Amblyomma</taxon>
    </lineage>
</organism>
<keyword evidence="2" id="KW-1185">Reference proteome</keyword>
<dbReference type="PROSITE" id="PS51885">
    <property type="entry name" value="NEPRILYSIN"/>
    <property type="match status" value="1"/>
</dbReference>
<dbReference type="Gene3D" id="1.10.1380.10">
    <property type="entry name" value="Neutral endopeptidase , domain2"/>
    <property type="match status" value="1"/>
</dbReference>
<name>A0AAQ4E8P9_AMBAM</name>
<dbReference type="GO" id="GO:0006508">
    <property type="term" value="P:proteolysis"/>
    <property type="evidence" value="ECO:0007669"/>
    <property type="project" value="InterPro"/>
</dbReference>
<dbReference type="InterPro" id="IPR000718">
    <property type="entry name" value="Peptidase_M13"/>
</dbReference>
<dbReference type="InterPro" id="IPR024079">
    <property type="entry name" value="MetalloPept_cat_dom_sf"/>
</dbReference>
<sequence length="540" mass="61795">MTEAASKDTNPPTSGQSIAQKAGLFYRSCDMVWRGQRDELPTIRDALRRVGIMWPRRAEAPNVLRTLFSLSIELDWAVVIGVVPLRKKVWVDVPDSFEFIAREQERLRRLGGRRRSFEFIRNRFSDKHITTTIRYEELSRLEEAFLLQLNDARKRENEAQVPANVVDKQKWAALLTEFNMTTVPLFLTKHLSYITKFHDLWRNFGENATHLFISWMAVRYTSLFANNELIFNYYASTNYDVIKYHQGRWCFKLAYKFVGDYIFAPYNSYAFNLEIRRDVENIVLAIRKKFASRLSSKPPYSTYTSSRIRWSSLAIVMSVLNTTMDSDFKFKTPTSSVPDMTLSLVRNWQAAWRMTRFQKIDPVPRMLVWDDIHTFWSYSLWGGDFVLAPYILSFPLYDLGLVDAVKYGAFGAHVAEACANVSILRYARAKTTASAINAAINCLEATGARGRLAALRDVASLEVLADAFETHGSRSKLAKFSSMTEAQLLFATWCYIRCRGNSEALGDDCSSAVRHVAAFSEAFSCSVGKPLNPENKCVVF</sequence>